<reference evidence="2 3" key="1">
    <citation type="submission" date="2011-11" db="EMBL/GenBank/DDBJ databases">
        <title>The Noncontiguous Finished genome of Desulfosporosinus youngiae DSM 17734.</title>
        <authorList>
            <consortium name="US DOE Joint Genome Institute (JGI-PGF)"/>
            <person name="Lucas S."/>
            <person name="Han J."/>
            <person name="Lapidus A."/>
            <person name="Cheng J.-F."/>
            <person name="Goodwin L."/>
            <person name="Pitluck S."/>
            <person name="Peters L."/>
            <person name="Ovchinnikova G."/>
            <person name="Lu M."/>
            <person name="Land M.L."/>
            <person name="Hauser L."/>
            <person name="Pester M."/>
            <person name="Spring S."/>
            <person name="Ollivier B."/>
            <person name="Rattei T."/>
            <person name="Klenk H.-P."/>
            <person name="Wagner M."/>
            <person name="Loy A."/>
            <person name="Woyke T.J."/>
        </authorList>
    </citation>
    <scope>NUCLEOTIDE SEQUENCE [LARGE SCALE GENOMIC DNA]</scope>
    <source>
        <strain evidence="2 3">DSM 17734</strain>
    </source>
</reference>
<comment type="similarity">
    <text evidence="1">Belongs to the UPF0473 family.</text>
</comment>
<proteinExistence type="inferred from homology"/>
<dbReference type="Pfam" id="PF06949">
    <property type="entry name" value="DUF1292"/>
    <property type="match status" value="1"/>
</dbReference>
<dbReference type="eggNOG" id="COG3906">
    <property type="taxonomic scope" value="Bacteria"/>
</dbReference>
<dbReference type="STRING" id="768710.DesyoDRAFT_0877"/>
<evidence type="ECO:0000313" key="2">
    <source>
        <dbReference type="EMBL" id="EHQ88049.1"/>
    </source>
</evidence>
<dbReference type="InterPro" id="IPR009711">
    <property type="entry name" value="UPF0473"/>
</dbReference>
<accession>H5Y1Z8</accession>
<evidence type="ECO:0000313" key="3">
    <source>
        <dbReference type="Proteomes" id="UP000005104"/>
    </source>
</evidence>
<protein>
    <recommendedName>
        <fullName evidence="1">UPF0473 protein DesyoDRAFT_0877</fullName>
    </recommendedName>
</protein>
<name>H5Y1Z8_9FIRM</name>
<evidence type="ECO:0000256" key="1">
    <source>
        <dbReference type="HAMAP-Rule" id="MF_01448"/>
    </source>
</evidence>
<dbReference type="AlphaFoldDB" id="H5Y1Z8"/>
<dbReference type="HOGENOM" id="CLU_146610_6_0_9"/>
<gene>
    <name evidence="2" type="ORF">DesyoDRAFT_0877</name>
</gene>
<dbReference type="Proteomes" id="UP000005104">
    <property type="component" value="Chromosome"/>
</dbReference>
<keyword evidence="3" id="KW-1185">Reference proteome</keyword>
<dbReference type="EMBL" id="CM001441">
    <property type="protein sequence ID" value="EHQ88049.1"/>
    <property type="molecule type" value="Genomic_DNA"/>
</dbReference>
<sequence>MTIITHNSTMTIFFDIEVNHMTDHPHNHDEHDVEEFDTVILTDDEGNDHEFLHLDTLELDGSTYFVLMPISEDESEEDEAIILKLGKDAEGGEMLLDIEDDEEWEKVADAWENLVEAEDDE</sequence>
<organism evidence="2 3">
    <name type="scientific">Desulfosporosinus youngiae DSM 17734</name>
    <dbReference type="NCBI Taxonomy" id="768710"/>
    <lineage>
        <taxon>Bacteria</taxon>
        <taxon>Bacillati</taxon>
        <taxon>Bacillota</taxon>
        <taxon>Clostridia</taxon>
        <taxon>Eubacteriales</taxon>
        <taxon>Desulfitobacteriaceae</taxon>
        <taxon>Desulfosporosinus</taxon>
    </lineage>
</organism>
<dbReference type="HAMAP" id="MF_01448">
    <property type="entry name" value="UPF0473"/>
    <property type="match status" value="1"/>
</dbReference>